<dbReference type="Gene3D" id="3.30.420.10">
    <property type="entry name" value="Ribonuclease H-like superfamily/Ribonuclease H"/>
    <property type="match status" value="1"/>
</dbReference>
<dbReference type="STRING" id="1051891.A0A0C3M675"/>
<dbReference type="GO" id="GO:0003723">
    <property type="term" value="F:RNA binding"/>
    <property type="evidence" value="ECO:0007669"/>
    <property type="project" value="InterPro"/>
</dbReference>
<dbReference type="Gene3D" id="2.170.260.10">
    <property type="entry name" value="paz domain"/>
    <property type="match status" value="1"/>
</dbReference>
<gene>
    <name evidence="3" type="ORF">M407DRAFT_228469</name>
</gene>
<evidence type="ECO:0000259" key="1">
    <source>
        <dbReference type="PROSITE" id="PS50821"/>
    </source>
</evidence>
<feature type="domain" description="Piwi" evidence="2">
    <location>
        <begin position="436"/>
        <end position="736"/>
    </location>
</feature>
<dbReference type="InterPro" id="IPR032473">
    <property type="entry name" value="Argonaute_Mid_dom"/>
</dbReference>
<dbReference type="SUPFAM" id="SSF101690">
    <property type="entry name" value="PAZ domain"/>
    <property type="match status" value="1"/>
</dbReference>
<dbReference type="InterPro" id="IPR036085">
    <property type="entry name" value="PAZ_dom_sf"/>
</dbReference>
<dbReference type="Pfam" id="PF02171">
    <property type="entry name" value="Piwi"/>
    <property type="match status" value="1"/>
</dbReference>
<dbReference type="PROSITE" id="PS50822">
    <property type="entry name" value="PIWI"/>
    <property type="match status" value="1"/>
</dbReference>
<reference evidence="3 4" key="1">
    <citation type="submission" date="2014-04" db="EMBL/GenBank/DDBJ databases">
        <authorList>
            <consortium name="DOE Joint Genome Institute"/>
            <person name="Kuo A."/>
            <person name="Girlanda M."/>
            <person name="Perotto S."/>
            <person name="Kohler A."/>
            <person name="Nagy L.G."/>
            <person name="Floudas D."/>
            <person name="Copeland A."/>
            <person name="Barry K.W."/>
            <person name="Cichocki N."/>
            <person name="Veneault-Fourrey C."/>
            <person name="LaButti K."/>
            <person name="Lindquist E.A."/>
            <person name="Lipzen A."/>
            <person name="Lundell T."/>
            <person name="Morin E."/>
            <person name="Murat C."/>
            <person name="Sun H."/>
            <person name="Tunlid A."/>
            <person name="Henrissat B."/>
            <person name="Grigoriev I.V."/>
            <person name="Hibbett D.S."/>
            <person name="Martin F."/>
            <person name="Nordberg H.P."/>
            <person name="Cantor M.N."/>
            <person name="Hua S.X."/>
        </authorList>
    </citation>
    <scope>NUCLEOTIDE SEQUENCE [LARGE SCALE GENOMIC DNA]</scope>
    <source>
        <strain evidence="3 4">MUT 4182</strain>
    </source>
</reference>
<dbReference type="PANTHER" id="PTHR22891">
    <property type="entry name" value="EUKARYOTIC TRANSLATION INITIATION FACTOR 2C"/>
    <property type="match status" value="1"/>
</dbReference>
<feature type="domain" description="PAZ" evidence="1">
    <location>
        <begin position="157"/>
        <end position="269"/>
    </location>
</feature>
<dbReference type="Pfam" id="PF16488">
    <property type="entry name" value="ArgoL2"/>
    <property type="match status" value="1"/>
</dbReference>
<dbReference type="InterPro" id="IPR003100">
    <property type="entry name" value="PAZ_dom"/>
</dbReference>
<dbReference type="InterPro" id="IPR036397">
    <property type="entry name" value="RNaseH_sf"/>
</dbReference>
<dbReference type="OrthoDB" id="10252740at2759"/>
<dbReference type="AlphaFoldDB" id="A0A0C3M675"/>
<evidence type="ECO:0000313" key="3">
    <source>
        <dbReference type="EMBL" id="KIO29147.1"/>
    </source>
</evidence>
<evidence type="ECO:0000259" key="2">
    <source>
        <dbReference type="PROSITE" id="PS50822"/>
    </source>
</evidence>
<dbReference type="Pfam" id="PF16486">
    <property type="entry name" value="ArgoN"/>
    <property type="match status" value="1"/>
</dbReference>
<organism evidence="3 4">
    <name type="scientific">Tulasnella calospora MUT 4182</name>
    <dbReference type="NCBI Taxonomy" id="1051891"/>
    <lineage>
        <taxon>Eukaryota</taxon>
        <taxon>Fungi</taxon>
        <taxon>Dikarya</taxon>
        <taxon>Basidiomycota</taxon>
        <taxon>Agaricomycotina</taxon>
        <taxon>Agaricomycetes</taxon>
        <taxon>Cantharellales</taxon>
        <taxon>Tulasnellaceae</taxon>
        <taxon>Tulasnella</taxon>
    </lineage>
</organism>
<proteinExistence type="predicted"/>
<dbReference type="InterPro" id="IPR045246">
    <property type="entry name" value="Piwi_ago-like"/>
</dbReference>
<dbReference type="InterPro" id="IPR012337">
    <property type="entry name" value="RNaseH-like_sf"/>
</dbReference>
<dbReference type="SMART" id="SM01163">
    <property type="entry name" value="DUF1785"/>
    <property type="match status" value="1"/>
</dbReference>
<dbReference type="Pfam" id="PF16487">
    <property type="entry name" value="ArgoMid"/>
    <property type="match status" value="1"/>
</dbReference>
<dbReference type="InterPro" id="IPR003165">
    <property type="entry name" value="Piwi"/>
</dbReference>
<protein>
    <recommendedName>
        <fullName evidence="5">Piwi domain-containing protein</fullName>
    </recommendedName>
</protein>
<evidence type="ECO:0008006" key="5">
    <source>
        <dbReference type="Google" id="ProtNLM"/>
    </source>
</evidence>
<dbReference type="HOGENOM" id="CLU_004544_4_3_1"/>
<dbReference type="CDD" id="cd02846">
    <property type="entry name" value="PAZ_argonaute_like"/>
    <property type="match status" value="1"/>
</dbReference>
<keyword evidence="4" id="KW-1185">Reference proteome</keyword>
<dbReference type="Gene3D" id="3.40.50.2300">
    <property type="match status" value="1"/>
</dbReference>
<dbReference type="PROSITE" id="PS50821">
    <property type="entry name" value="PAZ"/>
    <property type="match status" value="1"/>
</dbReference>
<name>A0A0C3M675_9AGAM</name>
<evidence type="ECO:0000313" key="4">
    <source>
        <dbReference type="Proteomes" id="UP000054248"/>
    </source>
</evidence>
<dbReference type="Proteomes" id="UP000054248">
    <property type="component" value="Unassembled WGS sequence"/>
</dbReference>
<dbReference type="SUPFAM" id="SSF53098">
    <property type="entry name" value="Ribonuclease H-like"/>
    <property type="match status" value="1"/>
</dbReference>
<dbReference type="EMBL" id="KN822986">
    <property type="protein sequence ID" value="KIO29147.1"/>
    <property type="molecule type" value="Genomic_DNA"/>
</dbReference>
<dbReference type="Pfam" id="PF08699">
    <property type="entry name" value="ArgoL1"/>
    <property type="match status" value="1"/>
</dbReference>
<sequence length="775" mass="87277">MEIIRGMQEQNPTIFTKKGSYDGRKNLYSPIKYSFGNNAQFEVTDPTRRNPWRVRIQFAAMINPASTERYIQGQMTHDEMILTTLNACNVAIRMQPIQDHPFNARSFFTRTEFRDMGRGVELWRGYFQSIRPAIGKMVINLDISSAAFYKGGSLIKLCLEYLGRSPEADPTPFLTATRLDPRTKRDLMKFIRNLKVKTTRANETRERPIKDLSEKGADALMFKKDDGGLTSVQAYFSQTTGRQLRYPGLVCVQLSKMAWVPIEFCEVVPGQFFRKTLNPDQTKHMVEFSTLRPEERLRNIRNGLQVLRYGNSPYLQDFGINVDANPMTIKARILPTPTLLYGKNQSIQPRDGQWNMRDKQLFKPEKILGCAIIIYDRRFRPDQEAHLKKNLFNVTQMLGIQGMPPDPPVLRKDATGSAYWNVSGSECSAKGNMPNLIIVVLPDMGEDIYLRIKNAGDIKIGVATQCLRAFKCGKGNEQYFVNVCLKINAKLGGINVIPKPDTVRFLTDRAVPTVVIGADVQHPGPGNMTRPSHSAVVGSVDSDATKYVATSRAQPCRREMIDDLTDMVAHVLRKYMQYRKEVEKNPNPAPRRILFYRDGISEVRGSILEACDRVGIPRPKLTFVVVGKRHHVRFFPAPGGGSDKSGNCPAGLVVDREITSPVEYDFYLQSHGGLLGTSRSAHYNVLVDENNFMPDDLQRISFSLCHVYARSTRSVSIVPPVYYADTVCERAKHHYDPDSGFGNVSDSASVSTTAGADQAETYRRAFQQVHGNTGQ</sequence>
<dbReference type="InterPro" id="IPR032472">
    <property type="entry name" value="ArgoL2"/>
</dbReference>
<accession>A0A0C3M675</accession>
<dbReference type="InterPro" id="IPR032474">
    <property type="entry name" value="Argonaute_N"/>
</dbReference>
<dbReference type="CDD" id="cd04657">
    <property type="entry name" value="Piwi_ago-like"/>
    <property type="match status" value="1"/>
</dbReference>
<dbReference type="Pfam" id="PF02170">
    <property type="entry name" value="PAZ"/>
    <property type="match status" value="1"/>
</dbReference>
<dbReference type="InterPro" id="IPR014811">
    <property type="entry name" value="ArgoL1"/>
</dbReference>
<reference evidence="4" key="2">
    <citation type="submission" date="2015-01" db="EMBL/GenBank/DDBJ databases">
        <title>Evolutionary Origins and Diversification of the Mycorrhizal Mutualists.</title>
        <authorList>
            <consortium name="DOE Joint Genome Institute"/>
            <consortium name="Mycorrhizal Genomics Consortium"/>
            <person name="Kohler A."/>
            <person name="Kuo A."/>
            <person name="Nagy L.G."/>
            <person name="Floudas D."/>
            <person name="Copeland A."/>
            <person name="Barry K.W."/>
            <person name="Cichocki N."/>
            <person name="Veneault-Fourrey C."/>
            <person name="LaButti K."/>
            <person name="Lindquist E.A."/>
            <person name="Lipzen A."/>
            <person name="Lundell T."/>
            <person name="Morin E."/>
            <person name="Murat C."/>
            <person name="Riley R."/>
            <person name="Ohm R."/>
            <person name="Sun H."/>
            <person name="Tunlid A."/>
            <person name="Henrissat B."/>
            <person name="Grigoriev I.V."/>
            <person name="Hibbett D.S."/>
            <person name="Martin F."/>
        </authorList>
    </citation>
    <scope>NUCLEOTIDE SEQUENCE [LARGE SCALE GENOMIC DNA]</scope>
    <source>
        <strain evidence="4">MUT 4182</strain>
    </source>
</reference>
<dbReference type="SMART" id="SM00950">
    <property type="entry name" value="Piwi"/>
    <property type="match status" value="1"/>
</dbReference>